<dbReference type="Proteomes" id="UP000324222">
    <property type="component" value="Unassembled WGS sequence"/>
</dbReference>
<dbReference type="AlphaFoldDB" id="A0A5B7HLH9"/>
<name>A0A5B7HLH9_PORTR</name>
<proteinExistence type="predicted"/>
<keyword evidence="2" id="KW-1185">Reference proteome</keyword>
<evidence type="ECO:0000313" key="2">
    <source>
        <dbReference type="Proteomes" id="UP000324222"/>
    </source>
</evidence>
<reference evidence="1 2" key="1">
    <citation type="submission" date="2019-05" db="EMBL/GenBank/DDBJ databases">
        <title>Another draft genome of Portunus trituberculatus and its Hox gene families provides insights of decapod evolution.</title>
        <authorList>
            <person name="Jeong J.-H."/>
            <person name="Song I."/>
            <person name="Kim S."/>
            <person name="Choi T."/>
            <person name="Kim D."/>
            <person name="Ryu S."/>
            <person name="Kim W."/>
        </authorList>
    </citation>
    <scope>NUCLEOTIDE SEQUENCE [LARGE SCALE GENOMIC DNA]</scope>
    <source>
        <tissue evidence="1">Muscle</tissue>
    </source>
</reference>
<sequence length="173" mass="18995">MSDLPTILEARYFHMQPNIEVRKKCGKENPLESIGFISSWSKHSFTANYGFVGMIETKTNMYCRVCTDNKDHDRNEHGGSSIKVSVTGTSMAAHQQWKLKVGKSFGRGVWRNVNSAALMPSLSTVDPQMGREAAVVQWNHACFVVRGVSKRMGSNPVLGLSVGWASSLGATVS</sequence>
<protein>
    <submittedName>
        <fullName evidence="1">Uncharacterized protein</fullName>
    </submittedName>
</protein>
<gene>
    <name evidence="1" type="ORF">E2C01_064335</name>
</gene>
<evidence type="ECO:0000313" key="1">
    <source>
        <dbReference type="EMBL" id="MPC70097.1"/>
    </source>
</evidence>
<comment type="caution">
    <text evidence="1">The sequence shown here is derived from an EMBL/GenBank/DDBJ whole genome shotgun (WGS) entry which is preliminary data.</text>
</comment>
<accession>A0A5B7HLH9</accession>
<dbReference type="EMBL" id="VSRR010030521">
    <property type="protein sequence ID" value="MPC70097.1"/>
    <property type="molecule type" value="Genomic_DNA"/>
</dbReference>
<organism evidence="1 2">
    <name type="scientific">Portunus trituberculatus</name>
    <name type="common">Swimming crab</name>
    <name type="synonym">Neptunus trituberculatus</name>
    <dbReference type="NCBI Taxonomy" id="210409"/>
    <lineage>
        <taxon>Eukaryota</taxon>
        <taxon>Metazoa</taxon>
        <taxon>Ecdysozoa</taxon>
        <taxon>Arthropoda</taxon>
        <taxon>Crustacea</taxon>
        <taxon>Multicrustacea</taxon>
        <taxon>Malacostraca</taxon>
        <taxon>Eumalacostraca</taxon>
        <taxon>Eucarida</taxon>
        <taxon>Decapoda</taxon>
        <taxon>Pleocyemata</taxon>
        <taxon>Brachyura</taxon>
        <taxon>Eubrachyura</taxon>
        <taxon>Portunoidea</taxon>
        <taxon>Portunidae</taxon>
        <taxon>Portuninae</taxon>
        <taxon>Portunus</taxon>
    </lineage>
</organism>